<proteinExistence type="predicted"/>
<dbReference type="EMBL" id="JAHGAW010000006">
    <property type="protein sequence ID" value="MBT2187270.1"/>
    <property type="molecule type" value="Genomic_DNA"/>
</dbReference>
<evidence type="ECO:0000313" key="1">
    <source>
        <dbReference type="EMBL" id="MBT2187270.1"/>
    </source>
</evidence>
<evidence type="ECO:0000313" key="2">
    <source>
        <dbReference type="Proteomes" id="UP001138757"/>
    </source>
</evidence>
<accession>A0A9X1DC01</accession>
<gene>
    <name evidence="1" type="ORF">KK488_09970</name>
</gene>
<comment type="caution">
    <text evidence="1">The sequence shown here is derived from an EMBL/GenBank/DDBJ whole genome shotgun (WGS) entry which is preliminary data.</text>
</comment>
<reference evidence="1" key="1">
    <citation type="submission" date="2021-05" db="EMBL/GenBank/DDBJ databases">
        <title>Genome of Sphingobium sp. strain.</title>
        <authorList>
            <person name="Fan R."/>
        </authorList>
    </citation>
    <scope>NUCLEOTIDE SEQUENCE</scope>
    <source>
        <strain evidence="1">H33</strain>
    </source>
</reference>
<keyword evidence="2" id="KW-1185">Reference proteome</keyword>
<dbReference type="Proteomes" id="UP001138757">
    <property type="component" value="Unassembled WGS sequence"/>
</dbReference>
<sequence>MSEKIDGEVKRSVPQPEDVTITGADWEAARRFWYSTDCLLYGSLPYQALRVREVLDRNPDQDKLTCAFASYRASVERAALLQGARLALRAAAKVAERSIARRDARLPYRASASDIETAILALLPEEAEEAGMEQWLANLEEEADRTEHSSTVRFA</sequence>
<dbReference type="AlphaFoldDB" id="A0A9X1DC01"/>
<name>A0A9X1DC01_9SPHN</name>
<organism evidence="1 2">
    <name type="scientific">Sphingobium nicotianae</name>
    <dbReference type="NCBI Taxonomy" id="2782607"/>
    <lineage>
        <taxon>Bacteria</taxon>
        <taxon>Pseudomonadati</taxon>
        <taxon>Pseudomonadota</taxon>
        <taxon>Alphaproteobacteria</taxon>
        <taxon>Sphingomonadales</taxon>
        <taxon>Sphingomonadaceae</taxon>
        <taxon>Sphingobium</taxon>
    </lineage>
</organism>
<protein>
    <submittedName>
        <fullName evidence="1">Uncharacterized protein</fullName>
    </submittedName>
</protein>